<organism evidence="1 2">
    <name type="scientific">Hypoxylon rubiginosum</name>
    <dbReference type="NCBI Taxonomy" id="110542"/>
    <lineage>
        <taxon>Eukaryota</taxon>
        <taxon>Fungi</taxon>
        <taxon>Dikarya</taxon>
        <taxon>Ascomycota</taxon>
        <taxon>Pezizomycotina</taxon>
        <taxon>Sordariomycetes</taxon>
        <taxon>Xylariomycetidae</taxon>
        <taxon>Xylariales</taxon>
        <taxon>Hypoxylaceae</taxon>
        <taxon>Hypoxylon</taxon>
    </lineage>
</organism>
<accession>A0ACC0D7F9</accession>
<name>A0ACC0D7F9_9PEZI</name>
<dbReference type="EMBL" id="MU394301">
    <property type="protein sequence ID" value="KAI6088493.1"/>
    <property type="molecule type" value="Genomic_DNA"/>
</dbReference>
<evidence type="ECO:0000313" key="2">
    <source>
        <dbReference type="Proteomes" id="UP001497680"/>
    </source>
</evidence>
<reference evidence="1 2" key="1">
    <citation type="journal article" date="2022" name="New Phytol.">
        <title>Ecological generalism drives hyperdiversity of secondary metabolite gene clusters in xylarialean endophytes.</title>
        <authorList>
            <person name="Franco M.E.E."/>
            <person name="Wisecaver J.H."/>
            <person name="Arnold A.E."/>
            <person name="Ju Y.M."/>
            <person name="Slot J.C."/>
            <person name="Ahrendt S."/>
            <person name="Moore L.P."/>
            <person name="Eastman K.E."/>
            <person name="Scott K."/>
            <person name="Konkel Z."/>
            <person name="Mondo S.J."/>
            <person name="Kuo A."/>
            <person name="Hayes R.D."/>
            <person name="Haridas S."/>
            <person name="Andreopoulos B."/>
            <person name="Riley R."/>
            <person name="LaButti K."/>
            <person name="Pangilinan J."/>
            <person name="Lipzen A."/>
            <person name="Amirebrahimi M."/>
            <person name="Yan J."/>
            <person name="Adam C."/>
            <person name="Keymanesh K."/>
            <person name="Ng V."/>
            <person name="Louie K."/>
            <person name="Northen T."/>
            <person name="Drula E."/>
            <person name="Henrissat B."/>
            <person name="Hsieh H.M."/>
            <person name="Youens-Clark K."/>
            <person name="Lutzoni F."/>
            <person name="Miadlikowska J."/>
            <person name="Eastwood D.C."/>
            <person name="Hamelin R.C."/>
            <person name="Grigoriev I.V."/>
            <person name="U'Ren J.M."/>
        </authorList>
    </citation>
    <scope>NUCLEOTIDE SEQUENCE [LARGE SCALE GENOMIC DNA]</scope>
    <source>
        <strain evidence="1 2">ER1909</strain>
    </source>
</reference>
<proteinExistence type="predicted"/>
<keyword evidence="2" id="KW-1185">Reference proteome</keyword>
<evidence type="ECO:0000313" key="1">
    <source>
        <dbReference type="EMBL" id="KAI6088493.1"/>
    </source>
</evidence>
<comment type="caution">
    <text evidence="1">The sequence shown here is derived from an EMBL/GenBank/DDBJ whole genome shotgun (WGS) entry which is preliminary data.</text>
</comment>
<dbReference type="Proteomes" id="UP001497680">
    <property type="component" value="Unassembled WGS sequence"/>
</dbReference>
<gene>
    <name evidence="1" type="ORF">F4821DRAFT_257991</name>
</gene>
<sequence length="1477" mass="161452">MASGYSQIGQAGGAANWYGGRTTKGPYDQLGHPDDEFYDHQFTSYSGAAAIDESQGNLGAPNHDSGWKSSETAPSQARVTILDKPQTSPLAPWLPYTLRWPWLSGMIAYAFLLEITVVIIHSISARNFGLVNDNESGGIVVGSIFVPTTLAVIYVLWMSILLDDIKRTEAFARLASPSGALAESSLTWTADAWWNALFDSLPKRSQKTSWAMLSSTILFALGFLVVSPLSSTLILSQDLIFTQDTKFSQLNTASSMPLQANPLSATYFRTISNILQNVTTSAWLTEKYAVLPFWPDEITQAPLGPIIANHTLQTWTANTTVFSAELDCEDLESTGVKTTELPGDGGSDTTIGISVSLSSQSGCTVNLQLNNISSLATSGGAIWSAMGDNMKFDPDQSENTLTTKDCPQDEVVIFTTPLTNGTDILSNSTVTGASCRAFYYLANTLATVALSEGKTLVTINEPQYLAARTPIPDNVANISAFKEVFFASNWTTHVNTKNLAETNHYESPFASGPANLLSALYDFSPGQLVADKNATTNMQKIKQRFLAELLRDAFDESSSAVPLTISGDVLDNVRRLVVVPAVAITLEVIIAVQLVLLAAVFVYTRPTKRPLGLTADPASSMGLAKLLTNEPHTIQSLEHLYDKPLQQLNHELLGKRYQLVGGGIHLISNGATSNRYNSGNWFHRSQPKDRHAAKPEKVFKSWTLLGLFALLTSILILIAVLFWYNNTHGLYQTAFVYAINLSLNGIDLGPINPASIITTLIAVCIGLWWGSLDTTLRRVQPFLALAKEPVIGSKGVSVSYRSSYLLWAAFRASKRRHMVLVLICTGAFFAEIFTIAMSSLWNREPGTVSSTIQIPRQLQLRNIPLLSAGKLPSSPSSRSYKVEAISSLFTNMRTSWIYGAAVQLSYNGSEPPWSSGGWSFVPSDLSLIPQEKLQNIQNGTAPLDLTMGVTLETPAIRGRLECSQYDFLSNTSMWLTEQDLEDSETWNITASPNVLSRGYELGLPLDKLDVSAYSMGQAVFFLNPPPGVYTGQSNFSGDYTSFFVDDRRLQCCQNTTNDEIRESSIGYWSFNQPNGTSYPDVATTWPGNFTVKWIRGRPVEGYKMAGEWPSDDARTHLIWAEKPQMTALNCMPIIETANASVTVNADGRVLGFNILDTPMPDEFAWTDDFTIYQTEEALDSFSIHHYDANLTTSHGVLFLLGLLGAADIDNFGGIAKGTVIPEGQLENVEDQTFNIRDPGLNVDLLTYSMLSLVNNDHEALLDAETLQRTAQQAFAAAFQHFVSNNVTMDGGGYAYQSLSEKFPDDIGIPRVPQNTTRPVGPQSPETVTLNISRPVELLRMSEPAAWLCMILLAYLLITCVILAVASRQYNKLLPKRVNSIADVAVLLAGSDKLLAMARERSIESIKHDPASTAKLGWFQGEDGAARWGIELRDKETKTDPLLEHGGDDWDDGEMSGDGAATGMGMEMRPWSSIGHAA</sequence>
<protein>
    <submittedName>
        <fullName evidence="1">Uncharacterized protein</fullName>
    </submittedName>
</protein>